<gene>
    <name evidence="5" type="ORF">IXB28_11895</name>
</gene>
<reference evidence="5 6" key="1">
    <citation type="journal article" date="2021" name="Mar. Drugs">
        <title>Genome Reduction and Secondary Metabolism of the Marine Sponge-Associated Cyanobacterium Leptothoe.</title>
        <authorList>
            <person name="Konstantinou D."/>
            <person name="Popin R.V."/>
            <person name="Fewer D.P."/>
            <person name="Sivonen K."/>
            <person name="Gkelis S."/>
        </authorList>
    </citation>
    <scope>NUCLEOTIDE SEQUENCE [LARGE SCALE GENOMIC DNA]</scope>
    <source>
        <strain evidence="5 6">TAU-MAC 1615</strain>
    </source>
</reference>
<dbReference type="Proteomes" id="UP001196661">
    <property type="component" value="Unassembled WGS sequence"/>
</dbReference>
<keyword evidence="6" id="KW-1185">Reference proteome</keyword>
<dbReference type="PROSITE" id="PS00108">
    <property type="entry name" value="PROTEIN_KINASE_ST"/>
    <property type="match status" value="1"/>
</dbReference>
<dbReference type="EMBL" id="JADOER010000011">
    <property type="protein sequence ID" value="MBT9312913.1"/>
    <property type="molecule type" value="Genomic_DNA"/>
</dbReference>
<dbReference type="SUPFAM" id="SSF56112">
    <property type="entry name" value="Protein kinase-like (PK-like)"/>
    <property type="match status" value="1"/>
</dbReference>
<keyword evidence="5" id="KW-0723">Serine/threonine-protein kinase</keyword>
<dbReference type="InterPro" id="IPR008271">
    <property type="entry name" value="Ser/Thr_kinase_AS"/>
</dbReference>
<evidence type="ECO:0000256" key="1">
    <source>
        <dbReference type="ARBA" id="ARBA00022741"/>
    </source>
</evidence>
<feature type="domain" description="Protein kinase" evidence="4">
    <location>
        <begin position="13"/>
        <end position="267"/>
    </location>
</feature>
<proteinExistence type="predicted"/>
<evidence type="ECO:0000256" key="2">
    <source>
        <dbReference type="ARBA" id="ARBA00022840"/>
    </source>
</evidence>
<dbReference type="PANTHER" id="PTHR24348:SF70">
    <property type="entry name" value="PROTEIN KINASE DOMAIN CONTAINING PROTEIN"/>
    <property type="match status" value="1"/>
</dbReference>
<dbReference type="PANTHER" id="PTHR24348">
    <property type="entry name" value="SERINE/THREONINE-PROTEIN KINASE UNC-51-RELATED"/>
    <property type="match status" value="1"/>
</dbReference>
<feature type="binding site" evidence="3">
    <location>
        <position position="42"/>
    </location>
    <ligand>
        <name>ATP</name>
        <dbReference type="ChEBI" id="CHEBI:30616"/>
    </ligand>
</feature>
<dbReference type="PROSITE" id="PS00107">
    <property type="entry name" value="PROTEIN_KINASE_ATP"/>
    <property type="match status" value="1"/>
</dbReference>
<dbReference type="InterPro" id="IPR017441">
    <property type="entry name" value="Protein_kinase_ATP_BS"/>
</dbReference>
<dbReference type="InterPro" id="IPR011009">
    <property type="entry name" value="Kinase-like_dom_sf"/>
</dbReference>
<evidence type="ECO:0000313" key="5">
    <source>
        <dbReference type="EMBL" id="MBT9312913.1"/>
    </source>
</evidence>
<organism evidence="5 6">
    <name type="scientific">Leptothoe kymatousa TAU-MAC 1615</name>
    <dbReference type="NCBI Taxonomy" id="2364775"/>
    <lineage>
        <taxon>Bacteria</taxon>
        <taxon>Bacillati</taxon>
        <taxon>Cyanobacteriota</taxon>
        <taxon>Cyanophyceae</taxon>
        <taxon>Nodosilineales</taxon>
        <taxon>Cymatolegaceae</taxon>
        <taxon>Leptothoe</taxon>
        <taxon>Leptothoe kymatousa</taxon>
    </lineage>
</organism>
<evidence type="ECO:0000256" key="3">
    <source>
        <dbReference type="PROSITE-ProRule" id="PRU10141"/>
    </source>
</evidence>
<evidence type="ECO:0000313" key="6">
    <source>
        <dbReference type="Proteomes" id="UP001196661"/>
    </source>
</evidence>
<name>A0ABS5Y5X5_9CYAN</name>
<dbReference type="Pfam" id="PF00069">
    <property type="entry name" value="Pkinase"/>
    <property type="match status" value="1"/>
</dbReference>
<dbReference type="InterPro" id="IPR045269">
    <property type="entry name" value="Atg1-like"/>
</dbReference>
<protein>
    <submittedName>
        <fullName evidence="5">Serine/threonine protein kinase</fullName>
    </submittedName>
</protein>
<dbReference type="InterPro" id="IPR000719">
    <property type="entry name" value="Prot_kinase_dom"/>
</dbReference>
<dbReference type="Gene3D" id="1.10.510.10">
    <property type="entry name" value="Transferase(Phosphotransferase) domain 1"/>
    <property type="match status" value="1"/>
</dbReference>
<keyword evidence="5" id="KW-0418">Kinase</keyword>
<dbReference type="GO" id="GO:0004674">
    <property type="term" value="F:protein serine/threonine kinase activity"/>
    <property type="evidence" value="ECO:0007669"/>
    <property type="project" value="UniProtKB-KW"/>
</dbReference>
<keyword evidence="5" id="KW-0808">Transferase</keyword>
<keyword evidence="1 3" id="KW-0547">Nucleotide-binding</keyword>
<dbReference type="RefSeq" id="WP_215618815.1">
    <property type="nucleotide sequence ID" value="NZ_JADOER010000011.1"/>
</dbReference>
<dbReference type="SMART" id="SM00220">
    <property type="entry name" value="S_TKc"/>
    <property type="match status" value="1"/>
</dbReference>
<sequence length="590" mass="65994">MNIGIRNQQRSSYRLLGLVGNGQFGRVYCGVHRKTGQLVALKYLQRHSLPTHAFLRELRCLLSLAHPNIVACYAVEHCRDGRRLVLEYGTGGTLRSHMLSPLKLGEILKLSFDILRGLAHAHQQGIVHCDIKPENILLGYHQGRWRAKISDFGIAKLIQEQSYRRGAGQTGSPAYMAPERFFRQYSPAADVYAVGVILFELLVGQRPFRGTPAVLQSAHLHQKVPHLDPSIEILQPLISKALEKLPARRYPTAVEMLADLEHLAPALSAEFCSPSYHFSSLAYSSHGQAAVHSGPQPLGHIQPLPSELSPAADKVHPWLMSHGSQLATLEESRRVHVCQQVLDSPIQGIYPTKTGVMVATHRALWCGLYPKLLTPLMRWSEPALIAVDQNHRWAVGVVNQTKQLTLTHLRKPNQVDHPIRRPLPPDLAVHQVIAVDGGHFAIVSQSPQNGTQLQFWNRRSLYLTTLDLGITLCQFTSTRQRHQWLALDRHAPETVILLGLKPLRMTRLNLDICPVLMLDLPWGYLFADKAGKILLLDRDFHPIGGIQGPAGITAIASLNSHDLLVATWQKDTQGQLYCLNLQEYDLDMIF</sequence>
<comment type="caution">
    <text evidence="5">The sequence shown here is derived from an EMBL/GenBank/DDBJ whole genome shotgun (WGS) entry which is preliminary data.</text>
</comment>
<dbReference type="CDD" id="cd14014">
    <property type="entry name" value="STKc_PknB_like"/>
    <property type="match status" value="1"/>
</dbReference>
<dbReference type="PROSITE" id="PS50011">
    <property type="entry name" value="PROTEIN_KINASE_DOM"/>
    <property type="match status" value="1"/>
</dbReference>
<evidence type="ECO:0000259" key="4">
    <source>
        <dbReference type="PROSITE" id="PS50011"/>
    </source>
</evidence>
<keyword evidence="2 3" id="KW-0067">ATP-binding</keyword>
<accession>A0ABS5Y5X5</accession>